<evidence type="ECO:0000256" key="11">
    <source>
        <dbReference type="HAMAP-Rule" id="MF_01939"/>
    </source>
</evidence>
<feature type="binding site" evidence="11">
    <location>
        <position position="86"/>
    </location>
    <ligand>
        <name>Mg(2+)</name>
        <dbReference type="ChEBI" id="CHEBI:18420"/>
    </ligand>
</feature>
<dbReference type="PANTHER" id="PTHR42905:SF5">
    <property type="entry name" value="CARBOXYVINYL-CARBOXYPHOSPHONATE PHOSPHORYLMUTASE, CHLOROPLASTIC"/>
    <property type="match status" value="1"/>
</dbReference>
<evidence type="ECO:0000256" key="2">
    <source>
        <dbReference type="ARBA" id="ARBA00001946"/>
    </source>
</evidence>
<feature type="binding site" evidence="11">
    <location>
        <begin position="44"/>
        <end position="46"/>
    </location>
    <ligand>
        <name>substrate</name>
    </ligand>
</feature>
<dbReference type="EC" id="4.1.3.30" evidence="4 11"/>
<keyword evidence="6 11" id="KW-0460">Magnesium</keyword>
<dbReference type="AlphaFoldDB" id="A0A0W0WWF6"/>
<evidence type="ECO:0000256" key="5">
    <source>
        <dbReference type="ARBA" id="ARBA00022723"/>
    </source>
</evidence>
<dbReference type="Proteomes" id="UP000054725">
    <property type="component" value="Unassembled WGS sequence"/>
</dbReference>
<dbReference type="STRING" id="45070.Lnau_1632"/>
<evidence type="ECO:0000256" key="3">
    <source>
        <dbReference type="ARBA" id="ARBA00009282"/>
    </source>
</evidence>
<evidence type="ECO:0000313" key="13">
    <source>
        <dbReference type="EMBL" id="KTD36648.1"/>
    </source>
</evidence>
<feature type="binding site" evidence="11">
    <location>
        <position position="186"/>
    </location>
    <ligand>
        <name>substrate</name>
    </ligand>
</feature>
<dbReference type="GO" id="GO:0000287">
    <property type="term" value="F:magnesium ion binding"/>
    <property type="evidence" value="ECO:0007669"/>
    <property type="project" value="UniProtKB-UniRule"/>
</dbReference>
<evidence type="ECO:0000256" key="9">
    <source>
        <dbReference type="ARBA" id="ARBA00057039"/>
    </source>
</evidence>
<keyword evidence="14" id="KW-1185">Reference proteome</keyword>
<evidence type="ECO:0000313" key="14">
    <source>
        <dbReference type="Proteomes" id="UP000054725"/>
    </source>
</evidence>
<comment type="function">
    <text evidence="11">Involved in the catabolism of short chain fatty acids (SCFA) via the 2-methylcitrate cycle (propionate degradation route). Catalyzes the thermodynamically favored C-C bond cleavage of (2R,3S)-2-methylisocitrate to yield pyruvate and succinate via an alpha-carboxy-carbanion intermediate.</text>
</comment>
<dbReference type="InterPro" id="IPR012695">
    <property type="entry name" value="PrpB"/>
</dbReference>
<dbReference type="EMBL" id="LNYO01000013">
    <property type="protein sequence ID" value="KTD36648.1"/>
    <property type="molecule type" value="Genomic_DNA"/>
</dbReference>
<feature type="binding site" evidence="11">
    <location>
        <position position="156"/>
    </location>
    <ligand>
        <name>substrate</name>
    </ligand>
</feature>
<organism evidence="13 14">
    <name type="scientific">Legionella nautarum</name>
    <dbReference type="NCBI Taxonomy" id="45070"/>
    <lineage>
        <taxon>Bacteria</taxon>
        <taxon>Pseudomonadati</taxon>
        <taxon>Pseudomonadota</taxon>
        <taxon>Gammaproteobacteria</taxon>
        <taxon>Legionellales</taxon>
        <taxon>Legionellaceae</taxon>
        <taxon>Legionella</taxon>
    </lineage>
</organism>
<dbReference type="NCBIfam" id="TIGR02317">
    <property type="entry name" value="prpB"/>
    <property type="match status" value="1"/>
</dbReference>
<name>A0A0W0WWF6_9GAMM</name>
<feature type="binding site" evidence="11">
    <location>
        <begin position="121"/>
        <end position="122"/>
    </location>
    <ligand>
        <name>substrate</name>
    </ligand>
</feature>
<evidence type="ECO:0000256" key="8">
    <source>
        <dbReference type="ARBA" id="ARBA00044762"/>
    </source>
</evidence>
<keyword evidence="7 11" id="KW-0456">Lyase</keyword>
<comment type="caution">
    <text evidence="13">The sequence shown here is derived from an EMBL/GenBank/DDBJ whole genome shotgun (WGS) entry which is preliminary data.</text>
</comment>
<dbReference type="GO" id="GO:0019629">
    <property type="term" value="P:propionate catabolic process, 2-methylcitrate cycle"/>
    <property type="evidence" value="ECO:0007669"/>
    <property type="project" value="UniProtKB-UniRule"/>
</dbReference>
<comment type="function">
    <text evidence="12">Catalyzes the thermodynamically favored C-C bond cleavage of (2R,3S)-2-methylisocitrate to yield pyruvate and succinate.</text>
</comment>
<dbReference type="RefSeq" id="WP_058504625.1">
    <property type="nucleotide sequence ID" value="NZ_CAAAIF010000006.1"/>
</dbReference>
<evidence type="ECO:0000256" key="4">
    <source>
        <dbReference type="ARBA" id="ARBA00012260"/>
    </source>
</evidence>
<feature type="binding site" evidence="11">
    <location>
        <position position="239"/>
    </location>
    <ligand>
        <name>substrate</name>
    </ligand>
</feature>
<dbReference type="UniPathway" id="UPA00946"/>
<accession>A0A0W0WWF6</accession>
<dbReference type="InterPro" id="IPR018523">
    <property type="entry name" value="Isocitrate_lyase_ph_CS"/>
</dbReference>
<comment type="subunit">
    <text evidence="8 11">Homotetramer; dimer of dimers.</text>
</comment>
<comment type="function">
    <text evidence="9">Involved in the catabolism of short chain fatty acids (SCFA) via the 2-methylcitrate cycle I (propionate degradation route). Catalyzes the thermodynamically favored C-C bond cleavage of (2R,3S)-2-methylisocitrate to yield pyruvate and succinate via an alpha-carboxy-carbanion intermediate.</text>
</comment>
<keyword evidence="5 11" id="KW-0479">Metal-binding</keyword>
<evidence type="ECO:0000256" key="7">
    <source>
        <dbReference type="ARBA" id="ARBA00023239"/>
    </source>
</evidence>
<feature type="binding site" evidence="11">
    <location>
        <position position="84"/>
    </location>
    <ligand>
        <name>Mg(2+)</name>
        <dbReference type="ChEBI" id="CHEBI:18420"/>
    </ligand>
</feature>
<comment type="similarity">
    <text evidence="3 11 12">Belongs to the isocitrate lyase/PEP mutase superfamily. Methylisocitrate lyase family.</text>
</comment>
<dbReference type="InterPro" id="IPR015813">
    <property type="entry name" value="Pyrv/PenolPyrv_kinase-like_dom"/>
</dbReference>
<gene>
    <name evidence="13" type="primary">prpB_2</name>
    <name evidence="11" type="synonym">prpB</name>
    <name evidence="13" type="ORF">Lnau_1632</name>
</gene>
<dbReference type="Gene3D" id="3.20.20.60">
    <property type="entry name" value="Phosphoenolpyruvate-binding domains"/>
    <property type="match status" value="1"/>
</dbReference>
<dbReference type="PROSITE" id="PS00161">
    <property type="entry name" value="ISOCITRATE_LYASE"/>
    <property type="match status" value="1"/>
</dbReference>
<dbReference type="GO" id="GO:0046421">
    <property type="term" value="F:methylisocitrate lyase activity"/>
    <property type="evidence" value="ECO:0007669"/>
    <property type="project" value="UniProtKB-UniRule"/>
</dbReference>
<dbReference type="PANTHER" id="PTHR42905">
    <property type="entry name" value="PHOSPHOENOLPYRUVATE CARBOXYLASE"/>
    <property type="match status" value="1"/>
</dbReference>
<comment type="catalytic activity">
    <reaction evidence="1 11 12">
        <text>(2S,3R)-3-hydroxybutane-1,2,3-tricarboxylate = pyruvate + succinate</text>
        <dbReference type="Rhea" id="RHEA:16809"/>
        <dbReference type="ChEBI" id="CHEBI:15361"/>
        <dbReference type="ChEBI" id="CHEBI:30031"/>
        <dbReference type="ChEBI" id="CHEBI:57429"/>
        <dbReference type="EC" id="4.1.3.30"/>
    </reaction>
</comment>
<dbReference type="HAMAP" id="MF_01939">
    <property type="entry name" value="PrpB"/>
    <property type="match status" value="1"/>
</dbReference>
<comment type="pathway">
    <text evidence="11 12">Organic acid metabolism; propanoate degradation.</text>
</comment>
<evidence type="ECO:0000256" key="1">
    <source>
        <dbReference type="ARBA" id="ARBA00001050"/>
    </source>
</evidence>
<evidence type="ECO:0000256" key="6">
    <source>
        <dbReference type="ARBA" id="ARBA00022842"/>
    </source>
</evidence>
<protein>
    <recommendedName>
        <fullName evidence="10 11">2-methylisocitrate lyase</fullName>
        <shortName evidence="11">2-MIC</shortName>
        <shortName evidence="11">MICL</shortName>
        <ecNumber evidence="4 11">4.1.3.30</ecNumber>
    </recommendedName>
    <alternativeName>
        <fullName evidence="11">(2R,3S)-2-methylisocitrate lyase</fullName>
    </alternativeName>
</protein>
<dbReference type="CDD" id="cd00377">
    <property type="entry name" value="ICL_PEPM"/>
    <property type="match status" value="1"/>
</dbReference>
<dbReference type="SUPFAM" id="SSF51621">
    <property type="entry name" value="Phosphoenolpyruvate/pyruvate domain"/>
    <property type="match status" value="1"/>
</dbReference>
<dbReference type="InterPro" id="IPR039556">
    <property type="entry name" value="ICL/PEPM"/>
</dbReference>
<dbReference type="OrthoDB" id="9771433at2"/>
<dbReference type="FunFam" id="3.20.20.60:FF:000009">
    <property type="entry name" value="2-methylisocitrate lyase"/>
    <property type="match status" value="1"/>
</dbReference>
<reference evidence="13 14" key="1">
    <citation type="submission" date="2015-11" db="EMBL/GenBank/DDBJ databases">
        <title>Genomic analysis of 38 Legionella species identifies large and diverse effector repertoires.</title>
        <authorList>
            <person name="Burstein D."/>
            <person name="Amaro F."/>
            <person name="Zusman T."/>
            <person name="Lifshitz Z."/>
            <person name="Cohen O."/>
            <person name="Gilbert J.A."/>
            <person name="Pupko T."/>
            <person name="Shuman H.A."/>
            <person name="Segal G."/>
        </authorList>
    </citation>
    <scope>NUCLEOTIDE SEQUENCE [LARGE SCALE GENOMIC DNA]</scope>
    <source>
        <strain evidence="13 14">ATCC 49506</strain>
    </source>
</reference>
<dbReference type="PATRIC" id="fig|45070.6.peg.1709"/>
<dbReference type="InterPro" id="IPR040442">
    <property type="entry name" value="Pyrv_kinase-like_dom_sf"/>
</dbReference>
<comment type="cofactor">
    <cofactor evidence="2 11">
        <name>Mg(2+)</name>
        <dbReference type="ChEBI" id="CHEBI:18420"/>
    </cofactor>
</comment>
<feature type="binding site" evidence="11">
    <location>
        <position position="268"/>
    </location>
    <ligand>
        <name>substrate</name>
    </ligand>
</feature>
<feature type="binding site" evidence="11">
    <location>
        <begin position="208"/>
        <end position="210"/>
    </location>
    <ligand>
        <name>substrate</name>
    </ligand>
</feature>
<evidence type="ECO:0000256" key="10">
    <source>
        <dbReference type="ARBA" id="ARBA00073849"/>
    </source>
</evidence>
<dbReference type="NCBIfam" id="NF008455">
    <property type="entry name" value="PRK11320.1"/>
    <property type="match status" value="1"/>
</dbReference>
<proteinExistence type="inferred from homology"/>
<sequence>MSYSAGKHFRSLVKDNSPLQVVGTINAYSAMLAESAGSKAIYLSGAGVANASYGLPDLGMTSLAEVLEDARRITQACSLPLLVDVDTGWGHAFNIARTVQLMEHTGVAAIHIEDQVLAKRCGHRPNKAIVSIQEMADRIKTAVDARKDHEFVIMARTDAYAVEGMNAAIERAQLCVELGADMIFPEAMTTLDEYKEFSRHFDVPILANITEFGKTPLFTREELAKAGVQLVLYPLSAFRAMSYAALAVYKAINQQGTQKNLIDKMQTRNELYEVLGYHDYEKKLDQLMEGEDGQ</sequence>
<evidence type="ECO:0000256" key="12">
    <source>
        <dbReference type="RuleBase" id="RU361121"/>
    </source>
</evidence>
<dbReference type="Pfam" id="PF13714">
    <property type="entry name" value="PEP_mutase"/>
    <property type="match status" value="1"/>
</dbReference>